<evidence type="ECO:0000313" key="4">
    <source>
        <dbReference type="Proteomes" id="UP001140172"/>
    </source>
</evidence>
<feature type="region of interest" description="Disordered" evidence="1">
    <location>
        <begin position="259"/>
        <end position="565"/>
    </location>
</feature>
<feature type="compositionally biased region" description="Basic and acidic residues" evidence="1">
    <location>
        <begin position="119"/>
        <end position="131"/>
    </location>
</feature>
<sequence length="565" mass="60188">MVTTVADIDIDQLAGLKRKQIQSLCKKHGIRANGKTEELIEHLTAYARDGSRPNEPAADQQEDGEDEQDKDLSEAPEEVPPAPESEQPVEAADSSLADEVNSEVVEKVAEEAADEAIEETAKEVAEEAVEKTAEEVINEATEEMAKKVVEESTEDAVEEAAVEAVDEAAENVVSEVAGNMAEEAVDEAAENAPKETIKEPAEDVSATSPSPIVEESTITEDKGSSIANIAQMTPKRSGDTKAAPKTLAFDRIHQNMFNSGDSIANHWSVKRAATPKAKRMDGDDAVPASNKRARIEPLFTSPGPKPQQPAMHKLSSALTSASNVPDSAEQDTSPLSATAAANTPEEEMPPLENSTAVSSSDKTDDATKSLIRKPSISKSNIEKRLSETTSLPSRIPPPRKSDQPATTNPAEDPKAESKPTNTSLATNLRVVESKIKAYISAKPPSPKVKAVKHKVVDPKQQSKTAPTTKPAAALPSDVKKKPKPSTADNDGIPSYMRPTRATESRAQAHKPASTKAPVKGREENGSHTGNGNKRFSPYSRPSNLPAKKATTDKSAMPKPAVPSAK</sequence>
<dbReference type="InterPro" id="IPR003034">
    <property type="entry name" value="SAP_dom"/>
</dbReference>
<dbReference type="AlphaFoldDB" id="A0A9W8LPG0"/>
<dbReference type="EMBL" id="JANBUM010000027">
    <property type="protein sequence ID" value="KAJ2787281.1"/>
    <property type="molecule type" value="Genomic_DNA"/>
</dbReference>
<gene>
    <name evidence="3" type="ORF">GGI15_000831</name>
</gene>
<protein>
    <recommendedName>
        <fullName evidence="2">SAP domain-containing protein</fullName>
    </recommendedName>
</protein>
<evidence type="ECO:0000259" key="2">
    <source>
        <dbReference type="PROSITE" id="PS50800"/>
    </source>
</evidence>
<proteinExistence type="predicted"/>
<feature type="compositionally biased region" description="Basic and acidic residues" evidence="1">
    <location>
        <begin position="192"/>
        <end position="201"/>
    </location>
</feature>
<evidence type="ECO:0000256" key="1">
    <source>
        <dbReference type="SAM" id="MobiDB-lite"/>
    </source>
</evidence>
<feature type="compositionally biased region" description="Low complexity" evidence="1">
    <location>
        <begin position="463"/>
        <end position="473"/>
    </location>
</feature>
<dbReference type="Proteomes" id="UP001140172">
    <property type="component" value="Unassembled WGS sequence"/>
</dbReference>
<dbReference type="PROSITE" id="PS50800">
    <property type="entry name" value="SAP"/>
    <property type="match status" value="1"/>
</dbReference>
<organism evidence="3 4">
    <name type="scientific">Coemansia interrupta</name>
    <dbReference type="NCBI Taxonomy" id="1126814"/>
    <lineage>
        <taxon>Eukaryota</taxon>
        <taxon>Fungi</taxon>
        <taxon>Fungi incertae sedis</taxon>
        <taxon>Zoopagomycota</taxon>
        <taxon>Kickxellomycotina</taxon>
        <taxon>Kickxellomycetes</taxon>
        <taxon>Kickxellales</taxon>
        <taxon>Kickxellaceae</taxon>
        <taxon>Coemansia</taxon>
    </lineage>
</organism>
<feature type="domain" description="SAP" evidence="2">
    <location>
        <begin position="13"/>
        <end position="47"/>
    </location>
</feature>
<keyword evidence="4" id="KW-1185">Reference proteome</keyword>
<comment type="caution">
    <text evidence="3">The sequence shown here is derived from an EMBL/GenBank/DDBJ whole genome shotgun (WGS) entry which is preliminary data.</text>
</comment>
<name>A0A9W8LPG0_9FUNG</name>
<feature type="region of interest" description="Disordered" evidence="1">
    <location>
        <begin position="35"/>
        <end position="131"/>
    </location>
</feature>
<dbReference type="OrthoDB" id="5964929at2759"/>
<reference evidence="3" key="1">
    <citation type="submission" date="2022-07" db="EMBL/GenBank/DDBJ databases">
        <title>Phylogenomic reconstructions and comparative analyses of Kickxellomycotina fungi.</title>
        <authorList>
            <person name="Reynolds N.K."/>
            <person name="Stajich J.E."/>
            <person name="Barry K."/>
            <person name="Grigoriev I.V."/>
            <person name="Crous P."/>
            <person name="Smith M.E."/>
        </authorList>
    </citation>
    <scope>NUCLEOTIDE SEQUENCE</scope>
    <source>
        <strain evidence="3">BCRC 34489</strain>
    </source>
</reference>
<feature type="compositionally biased region" description="Acidic residues" evidence="1">
    <location>
        <begin position="60"/>
        <end position="77"/>
    </location>
</feature>
<accession>A0A9W8LPG0</accession>
<feature type="region of interest" description="Disordered" evidence="1">
    <location>
        <begin position="185"/>
        <end position="243"/>
    </location>
</feature>
<evidence type="ECO:0000313" key="3">
    <source>
        <dbReference type="EMBL" id="KAJ2787281.1"/>
    </source>
</evidence>
<feature type="compositionally biased region" description="Polar residues" evidence="1">
    <location>
        <begin position="316"/>
        <end position="341"/>
    </location>
</feature>